<dbReference type="AlphaFoldDB" id="A0A6H1ZJF4"/>
<dbReference type="EMBL" id="MT144041">
    <property type="protein sequence ID" value="QJA47395.1"/>
    <property type="molecule type" value="Genomic_DNA"/>
</dbReference>
<evidence type="ECO:0000313" key="2">
    <source>
        <dbReference type="EMBL" id="QJA64026.1"/>
    </source>
</evidence>
<gene>
    <name evidence="3" type="ORF">MM415A00315_0030</name>
    <name evidence="2" type="ORF">MM415B00552_0016</name>
    <name evidence="1" type="ORF">TM448A00662_0017</name>
</gene>
<reference evidence="1" key="1">
    <citation type="submission" date="2020-03" db="EMBL/GenBank/DDBJ databases">
        <title>The deep terrestrial virosphere.</title>
        <authorList>
            <person name="Holmfeldt K."/>
            <person name="Nilsson E."/>
            <person name="Simone D."/>
            <person name="Lopez-Fernandez M."/>
            <person name="Wu X."/>
            <person name="de Brujin I."/>
            <person name="Lundin D."/>
            <person name="Andersson A."/>
            <person name="Bertilsson S."/>
            <person name="Dopson M."/>
        </authorList>
    </citation>
    <scope>NUCLEOTIDE SEQUENCE</scope>
    <source>
        <strain evidence="3">MM415A00315</strain>
        <strain evidence="2">MM415B00552</strain>
        <strain evidence="1">TM448A00662</strain>
    </source>
</reference>
<dbReference type="SUPFAM" id="SSF52540">
    <property type="entry name" value="P-loop containing nucleoside triphosphate hydrolases"/>
    <property type="match status" value="1"/>
</dbReference>
<dbReference type="Gene3D" id="3.30.420.280">
    <property type="match status" value="1"/>
</dbReference>
<accession>A0A6H1ZJF4</accession>
<protein>
    <submittedName>
        <fullName evidence="1">Putative terminase</fullName>
    </submittedName>
</protein>
<evidence type="ECO:0000313" key="1">
    <source>
        <dbReference type="EMBL" id="QJA47395.1"/>
    </source>
</evidence>
<sequence length="439" mass="49664">MSTVVEERKIGIELPIPFSHQIEFIDFVVDCLRKGIGGRGVVRAGRRGGKTVGAAEVAVEAFVAGFRVLYTAPTDEQKAKFWFEMKLALSEAVREKIYRLNEAEDYIEKVGTENRIKAKTAWNADTMRGDYADLLIFDEYQLTNEDAWEIVGMPMLLDNNGVALFIYTPPSLRSAGVSKARDPRHAAKLFKKAQQDTTSKWRAFHFTSHDNPHLSKIALEEIIRDMSKQSYRQEILAEDDEIQLSWLVYRAFNEATNKIDDFEIPKSWLVYSGHDFGGANPAALFVAQDPATGNFYEFKEYLPGAGCSTAEHAEAFKKITDGYNVLVRAGGSHQEDEIRQGYGAHGWPIAEPRIRAVNTQVDRVIGNLELNKIFIFKSLYNRLEELMNCLWEPDAEGRPTDKIKDEARYHLCACARYLYSNFTPETVVSGGRQKAISNH</sequence>
<proteinExistence type="predicted"/>
<dbReference type="EMBL" id="MT141511">
    <property type="protein sequence ID" value="QJA64026.1"/>
    <property type="molecule type" value="Genomic_DNA"/>
</dbReference>
<dbReference type="Gene3D" id="3.40.50.300">
    <property type="entry name" value="P-loop containing nucleotide triphosphate hydrolases"/>
    <property type="match status" value="1"/>
</dbReference>
<dbReference type="EMBL" id="MT142503">
    <property type="protein sequence ID" value="QJA83105.1"/>
    <property type="molecule type" value="Genomic_DNA"/>
</dbReference>
<dbReference type="InterPro" id="IPR027417">
    <property type="entry name" value="P-loop_NTPase"/>
</dbReference>
<name>A0A6H1ZJF4_9ZZZZ</name>
<evidence type="ECO:0000313" key="3">
    <source>
        <dbReference type="EMBL" id="QJA83105.1"/>
    </source>
</evidence>
<organism evidence="1">
    <name type="scientific">viral metagenome</name>
    <dbReference type="NCBI Taxonomy" id="1070528"/>
    <lineage>
        <taxon>unclassified sequences</taxon>
        <taxon>metagenomes</taxon>
        <taxon>organismal metagenomes</taxon>
    </lineage>
</organism>
<dbReference type="Pfam" id="PF03237">
    <property type="entry name" value="Terminase_6N"/>
    <property type="match status" value="1"/>
</dbReference>